<dbReference type="InterPro" id="IPR039426">
    <property type="entry name" value="TonB-dep_rcpt-like"/>
</dbReference>
<dbReference type="InterPro" id="IPR008969">
    <property type="entry name" value="CarboxyPept-like_regulatory"/>
</dbReference>
<keyword evidence="6 11" id="KW-0798">TonB box</keyword>
<dbReference type="PROSITE" id="PS52016">
    <property type="entry name" value="TONB_DEPENDENT_REC_3"/>
    <property type="match status" value="1"/>
</dbReference>
<dbReference type="GO" id="GO:0044718">
    <property type="term" value="P:siderophore transmembrane transport"/>
    <property type="evidence" value="ECO:0007669"/>
    <property type="project" value="TreeGrafter"/>
</dbReference>
<dbReference type="Pfam" id="PF00593">
    <property type="entry name" value="TonB_dep_Rec_b-barrel"/>
    <property type="match status" value="1"/>
</dbReference>
<organism evidence="14 15">
    <name type="scientific">Capnocytophaga cynodegmi</name>
    <dbReference type="NCBI Taxonomy" id="28189"/>
    <lineage>
        <taxon>Bacteria</taxon>
        <taxon>Pseudomonadati</taxon>
        <taxon>Bacteroidota</taxon>
        <taxon>Flavobacteriia</taxon>
        <taxon>Flavobacteriales</taxon>
        <taxon>Flavobacteriaceae</taxon>
        <taxon>Capnocytophaga</taxon>
    </lineage>
</organism>
<evidence type="ECO:0000256" key="10">
    <source>
        <dbReference type="PROSITE-ProRule" id="PRU01360"/>
    </source>
</evidence>
<evidence type="ECO:0000256" key="5">
    <source>
        <dbReference type="ARBA" id="ARBA00022729"/>
    </source>
</evidence>
<dbReference type="EMBL" id="CP022378">
    <property type="protein sequence ID" value="ATA69280.1"/>
    <property type="molecule type" value="Genomic_DNA"/>
</dbReference>
<dbReference type="Gene3D" id="2.40.170.20">
    <property type="entry name" value="TonB-dependent receptor, beta-barrel domain"/>
    <property type="match status" value="1"/>
</dbReference>
<protein>
    <submittedName>
        <fullName evidence="14">TonB-dependent receptor</fullName>
    </submittedName>
</protein>
<dbReference type="Gene3D" id="2.170.130.10">
    <property type="entry name" value="TonB-dependent receptor, plug domain"/>
    <property type="match status" value="1"/>
</dbReference>
<dbReference type="Pfam" id="PF07715">
    <property type="entry name" value="Plug"/>
    <property type="match status" value="1"/>
</dbReference>
<evidence type="ECO:0000259" key="12">
    <source>
        <dbReference type="Pfam" id="PF00593"/>
    </source>
</evidence>
<name>A0A250E8I9_9FLAO</name>
<dbReference type="InterPro" id="IPR037066">
    <property type="entry name" value="Plug_dom_sf"/>
</dbReference>
<proteinExistence type="inferred from homology"/>
<evidence type="ECO:0000256" key="9">
    <source>
        <dbReference type="ARBA" id="ARBA00023237"/>
    </source>
</evidence>
<dbReference type="Gene3D" id="2.60.40.1120">
    <property type="entry name" value="Carboxypeptidase-like, regulatory domain"/>
    <property type="match status" value="1"/>
</dbReference>
<evidence type="ECO:0000313" key="14">
    <source>
        <dbReference type="EMBL" id="ATA69280.1"/>
    </source>
</evidence>
<evidence type="ECO:0000256" key="1">
    <source>
        <dbReference type="ARBA" id="ARBA00004571"/>
    </source>
</evidence>
<keyword evidence="9 10" id="KW-0998">Cell outer membrane</keyword>
<accession>A0A250E8I9</accession>
<evidence type="ECO:0000313" key="15">
    <source>
        <dbReference type="Proteomes" id="UP000242855"/>
    </source>
</evidence>
<evidence type="ECO:0000256" key="2">
    <source>
        <dbReference type="ARBA" id="ARBA00022448"/>
    </source>
</evidence>
<dbReference type="InterPro" id="IPR012910">
    <property type="entry name" value="Plug_dom"/>
</dbReference>
<dbReference type="PANTHER" id="PTHR30069">
    <property type="entry name" value="TONB-DEPENDENT OUTER MEMBRANE RECEPTOR"/>
    <property type="match status" value="1"/>
</dbReference>
<dbReference type="Proteomes" id="UP000242855">
    <property type="component" value="Chromosome"/>
</dbReference>
<dbReference type="SUPFAM" id="SSF49464">
    <property type="entry name" value="Carboxypeptidase regulatory domain-like"/>
    <property type="match status" value="1"/>
</dbReference>
<evidence type="ECO:0000256" key="8">
    <source>
        <dbReference type="ARBA" id="ARBA00023170"/>
    </source>
</evidence>
<evidence type="ECO:0000256" key="11">
    <source>
        <dbReference type="RuleBase" id="RU003357"/>
    </source>
</evidence>
<keyword evidence="3 10" id="KW-1134">Transmembrane beta strand</keyword>
<feature type="domain" description="TonB-dependent receptor-like beta-barrel" evidence="12">
    <location>
        <begin position="302"/>
        <end position="772"/>
    </location>
</feature>
<dbReference type="PANTHER" id="PTHR30069:SF29">
    <property type="entry name" value="HEMOGLOBIN AND HEMOGLOBIN-HAPTOGLOBIN-BINDING PROTEIN 1-RELATED"/>
    <property type="match status" value="1"/>
</dbReference>
<gene>
    <name evidence="14" type="ORF">CGC48_05090</name>
</gene>
<dbReference type="SUPFAM" id="SSF56935">
    <property type="entry name" value="Porins"/>
    <property type="match status" value="1"/>
</dbReference>
<evidence type="ECO:0000256" key="4">
    <source>
        <dbReference type="ARBA" id="ARBA00022692"/>
    </source>
</evidence>
<dbReference type="GO" id="GO:0009279">
    <property type="term" value="C:cell outer membrane"/>
    <property type="evidence" value="ECO:0007669"/>
    <property type="project" value="UniProtKB-SubCell"/>
</dbReference>
<dbReference type="KEGG" id="ccyn:CGC48_05090"/>
<sequence length="799" mass="90829">MFSFTGLYAQQTPHKGTLSGIVTYTDGTPADMVTIFIKSINKYTYTNEQGIFKIEDLSIGKNYEIEVKTFGNESVKTKVHFTKNLQQVTIKLKNNEGISLSEVAVSGSSKGKRAKEQGYAMNVIDTKEALLQNIQTTELLGRSAGIKIRQSAGMGSDISFNLNGLSGNSVRIFIDGIPIRNYGRSFSLSSIPPSMIERIEVYKGVLPSELSEDALGGGINVVLKKEMNNSLTTSYSYGAFNTHQWDLNGTYRDKKSGFTANLSSFYNYTDNDYKVWGETIYVTDNITGEYTHVKARRFHDKYYSSGIKSNFGFIRKKWADEFLLGFMFSETDKDIQTGATMQVVYGNRRTEYNSSMASLQYKKNDFLLKGLDVSTFTTYSKTNRQVIDTVPYIYTWEGKRAIGRNGKELTWQQGAEAGAPTLAMNDERNLANRSNIHYHFHKNHVVGVSYFLGAFTRDIDDAMLPQHIRNRLDQRKYNKQIIGFNYDLNGFDNKLKASLFYKLYYQKVYLTEFNAIRRPNGNVEEQTTIHDRKINDKGYGFSLSYAVTPKIMISASAEKAIRLPGSTELLGNTSEGVNTNLSLKPEYSNNANLGLTLSGFTFGKHEIGGEVNLFVRDIRDMILRGVPRPSDDFFRFENLGKVISKGVDAEFRYNWDKCLFLNANVSYTNALFNLEYDPNTGLKYAHYRSRLRNTPYFTANFNAEYLFNSLIQKKSRLTINYNFGYTHEFFKEWEVYGAVGKAIIPSQPLHDVGLTYTFPNQKWTLAFNAKNIFDTQVFDNYALQKPGRSIFGKLTFSVF</sequence>
<evidence type="ECO:0000256" key="6">
    <source>
        <dbReference type="ARBA" id="ARBA00023077"/>
    </source>
</evidence>
<dbReference type="InterPro" id="IPR036942">
    <property type="entry name" value="Beta-barrel_TonB_sf"/>
</dbReference>
<keyword evidence="5" id="KW-0732">Signal</keyword>
<feature type="domain" description="TonB-dependent receptor plug" evidence="13">
    <location>
        <begin position="116"/>
        <end position="217"/>
    </location>
</feature>
<keyword evidence="2 10" id="KW-0813">Transport</keyword>
<comment type="subcellular location">
    <subcellularLocation>
        <location evidence="1 10">Cell outer membrane</location>
        <topology evidence="1 10">Multi-pass membrane protein</topology>
    </subcellularLocation>
</comment>
<keyword evidence="4 10" id="KW-0812">Transmembrane</keyword>
<evidence type="ECO:0000256" key="3">
    <source>
        <dbReference type="ARBA" id="ARBA00022452"/>
    </source>
</evidence>
<reference evidence="14 15" key="1">
    <citation type="journal article" date="2017" name="Genome Announc.">
        <title>Twelve Complete Reference Genomes of Clinical Isolates in the Capnocytophaga Genus.</title>
        <authorList>
            <person name="Villarma A."/>
            <person name="Gulvik C.A."/>
            <person name="Rowe L.A."/>
            <person name="Sheth M."/>
            <person name="Juieng P."/>
            <person name="Nicholson A.C."/>
            <person name="Loparev V.N."/>
            <person name="McQuiston J.R."/>
        </authorList>
    </citation>
    <scope>NUCLEOTIDE SEQUENCE [LARGE SCALE GENOMIC DNA]</scope>
    <source>
        <strain evidence="14 15">G7591</strain>
    </source>
</reference>
<evidence type="ECO:0000256" key="7">
    <source>
        <dbReference type="ARBA" id="ARBA00023136"/>
    </source>
</evidence>
<dbReference type="Pfam" id="PF13715">
    <property type="entry name" value="CarbopepD_reg_2"/>
    <property type="match status" value="1"/>
</dbReference>
<dbReference type="AlphaFoldDB" id="A0A250E8I9"/>
<comment type="similarity">
    <text evidence="10 11">Belongs to the TonB-dependent receptor family.</text>
</comment>
<evidence type="ECO:0000259" key="13">
    <source>
        <dbReference type="Pfam" id="PF07715"/>
    </source>
</evidence>
<keyword evidence="7 10" id="KW-0472">Membrane</keyword>
<keyword evidence="8 14" id="KW-0675">Receptor</keyword>
<dbReference type="GO" id="GO:0015344">
    <property type="term" value="F:siderophore uptake transmembrane transporter activity"/>
    <property type="evidence" value="ECO:0007669"/>
    <property type="project" value="TreeGrafter"/>
</dbReference>
<dbReference type="InterPro" id="IPR000531">
    <property type="entry name" value="Beta-barrel_TonB"/>
</dbReference>